<feature type="domain" description="Alpha-L-rhamnosidase concanavalin-like" evidence="4">
    <location>
        <begin position="311"/>
        <end position="408"/>
    </location>
</feature>
<dbReference type="Gene3D" id="1.50.10.10">
    <property type="match status" value="1"/>
</dbReference>
<comment type="catalytic activity">
    <reaction evidence="1">
        <text>Hydrolysis of terminal non-reducing alpha-L-rhamnose residues in alpha-L-rhamnosides.</text>
        <dbReference type="EC" id="3.2.1.40"/>
    </reaction>
</comment>
<dbReference type="InterPro" id="IPR016007">
    <property type="entry name" value="Alpha_rhamnosid"/>
</dbReference>
<reference evidence="8" key="1">
    <citation type="submission" date="2023-03" db="EMBL/GenBank/DDBJ databases">
        <authorList>
            <person name="Shen W."/>
            <person name="Cai J."/>
        </authorList>
    </citation>
    <scope>NUCLEOTIDE SEQUENCE</scope>
    <source>
        <strain evidence="8">K72-2</strain>
    </source>
</reference>
<dbReference type="InterPro" id="IPR008902">
    <property type="entry name" value="Rhamnosid_concanavalin"/>
</dbReference>
<dbReference type="GO" id="GO:0005975">
    <property type="term" value="P:carbohydrate metabolic process"/>
    <property type="evidence" value="ECO:0007669"/>
    <property type="project" value="InterPro"/>
</dbReference>
<proteinExistence type="predicted"/>
<dbReference type="EMBL" id="JARQDV010000001">
    <property type="protein sequence ID" value="MDT2963654.1"/>
    <property type="molecule type" value="Genomic_DNA"/>
</dbReference>
<sequence>MNIRKIIINHLDAPIGVGGEQVSFSWQIDSEDRNIKQKRYDLQLSLDNEFKTVIWHHNEWSEQSTNIPYKGPKLASRQTYHVRVKSLASTGQESDWGVTHFETGLLEAGDWQADWVTTKCPIVEQGKIKPFTGAYKFTIQQEVVKARIYLSALGIYFAELNQMKIGDDYFTPGWTDYNDRIQYQVYDITSQLQRQNEVQITVAEGWYSGYLGWEKKKDTYGNFNAFIAQIELTYADGSTEIIGSDETWQEYSNQWLFADLYNGEEQNLLLERKYNGHLKAISYSKKQLTNQENEPVRKQEELTPIDLFRDPSGRLVLDMGQNMVGWVRFTIKGEKNQVVRLIHGEVLDRDGNFYRGNIRDAQQTDTYTLDGSVQTIEPMFTFHGFRYVHLENFPEGIKKEDFSGVVLHSDMPKTGLFETSDAAINQLQHNILWGQKGNFLDVPTDCPQRDERLGWTADAQIFFPTASFNMDTYQFFYKWLKDLRFSQMKDGSVPFVVPDVLKGVFADNAARTTAAWGDAATIVPWEMYQRYGDRQILEESFDSMKAWVDYIRGQGPEEALWNTGLQLGDWLALDAEEGSFFGATDETLVATCYFAYSTRIVANTARILGKYQEYKIYDELYRTVKTKIGETYVTDNGLTSDTQTAHILILMFELYPEGQKLSIVNRLVELIEQKDRHLDTGFIGSPYICHVLSENGHLDLAYQLLFNKDLPSWLYQVEKGATTVWEHWDGIKNDGTFWDDGMNSFNHYAYGSIGNWMYETIAGIKVKAPGYQQSIIAPKLSQHLTHCNASLETMFGSLCSSWKRNEETYELTVVVPANTEAEIVLPSVADQENVRREISETWQPKRFGHRSGRTVVDIGIAKYVEHEAEYPSVQEGPNDLTVFVGSGTYHIRYELERKENK</sequence>
<dbReference type="Pfam" id="PF05592">
    <property type="entry name" value="Bac_rhamnosid"/>
    <property type="match status" value="1"/>
</dbReference>
<evidence type="ECO:0000313" key="8">
    <source>
        <dbReference type="EMBL" id="MDT2963654.1"/>
    </source>
</evidence>
<gene>
    <name evidence="8" type="ORF">P7I32_03480</name>
</gene>
<dbReference type="AlphaFoldDB" id="A0AAW8UHE7"/>
<comment type="caution">
    <text evidence="8">The sequence shown here is derived from an EMBL/GenBank/DDBJ whole genome shotgun (WGS) entry which is preliminary data.</text>
</comment>
<dbReference type="InterPro" id="IPR035398">
    <property type="entry name" value="Bac_rhamnosid_C"/>
</dbReference>
<dbReference type="PANTHER" id="PTHR33307">
    <property type="entry name" value="ALPHA-RHAMNOSIDASE (EUROFUNG)"/>
    <property type="match status" value="1"/>
</dbReference>
<name>A0AAW8UHE7_ENTCA</name>
<keyword evidence="3 8" id="KW-0378">Hydrolase</keyword>
<dbReference type="Gene3D" id="2.60.420.10">
    <property type="entry name" value="Maltose phosphorylase, domain 3"/>
    <property type="match status" value="1"/>
</dbReference>
<dbReference type="InterPro" id="IPR013737">
    <property type="entry name" value="Bac_rhamnosid_N"/>
</dbReference>
<dbReference type="Pfam" id="PF17390">
    <property type="entry name" value="Bac_rhamnosid_C"/>
    <property type="match status" value="1"/>
</dbReference>
<accession>A0AAW8UHE7</accession>
<organism evidence="8 9">
    <name type="scientific">Enterococcus casseliflavus</name>
    <name type="common">Enterococcus flavescens</name>
    <dbReference type="NCBI Taxonomy" id="37734"/>
    <lineage>
        <taxon>Bacteria</taxon>
        <taxon>Bacillati</taxon>
        <taxon>Bacillota</taxon>
        <taxon>Bacilli</taxon>
        <taxon>Lactobacillales</taxon>
        <taxon>Enterococcaceae</taxon>
        <taxon>Enterococcus</taxon>
    </lineage>
</organism>
<evidence type="ECO:0000313" key="9">
    <source>
        <dbReference type="Proteomes" id="UP001268896"/>
    </source>
</evidence>
<evidence type="ECO:0000259" key="6">
    <source>
        <dbReference type="Pfam" id="PF17389"/>
    </source>
</evidence>
<dbReference type="InterPro" id="IPR012341">
    <property type="entry name" value="6hp_glycosidase-like_sf"/>
</dbReference>
<dbReference type="InterPro" id="IPR035396">
    <property type="entry name" value="Bac_rhamnosid6H"/>
</dbReference>
<dbReference type="InterPro" id="IPR013783">
    <property type="entry name" value="Ig-like_fold"/>
</dbReference>
<feature type="domain" description="Alpha-L-rhamnosidase C-terminal" evidence="7">
    <location>
        <begin position="763"/>
        <end position="834"/>
    </location>
</feature>
<dbReference type="Gene3D" id="2.60.40.10">
    <property type="entry name" value="Immunoglobulins"/>
    <property type="match status" value="1"/>
</dbReference>
<evidence type="ECO:0000259" key="4">
    <source>
        <dbReference type="Pfam" id="PF05592"/>
    </source>
</evidence>
<evidence type="ECO:0000259" key="7">
    <source>
        <dbReference type="Pfam" id="PF17390"/>
    </source>
</evidence>
<dbReference type="PIRSF" id="PIRSF010631">
    <property type="entry name" value="A-rhamnsds"/>
    <property type="match status" value="1"/>
</dbReference>
<evidence type="ECO:0000256" key="2">
    <source>
        <dbReference type="ARBA" id="ARBA00012652"/>
    </source>
</evidence>
<protein>
    <recommendedName>
        <fullName evidence="2">alpha-L-rhamnosidase</fullName>
        <ecNumber evidence="2">3.2.1.40</ecNumber>
    </recommendedName>
</protein>
<dbReference type="GO" id="GO:0030596">
    <property type="term" value="F:alpha-L-rhamnosidase activity"/>
    <property type="evidence" value="ECO:0007669"/>
    <property type="project" value="UniProtKB-EC"/>
</dbReference>
<dbReference type="SUPFAM" id="SSF48208">
    <property type="entry name" value="Six-hairpin glycosidases"/>
    <property type="match status" value="1"/>
</dbReference>
<feature type="domain" description="Bacterial alpha-L-rhamnosidase N-terminal" evidence="5">
    <location>
        <begin position="142"/>
        <end position="271"/>
    </location>
</feature>
<feature type="domain" description="Alpha-L-rhamnosidase six-hairpin glycosidase" evidence="6">
    <location>
        <begin position="413"/>
        <end position="761"/>
    </location>
</feature>
<dbReference type="Proteomes" id="UP001268896">
    <property type="component" value="Unassembled WGS sequence"/>
</dbReference>
<evidence type="ECO:0000256" key="3">
    <source>
        <dbReference type="ARBA" id="ARBA00022801"/>
    </source>
</evidence>
<evidence type="ECO:0000259" key="5">
    <source>
        <dbReference type="Pfam" id="PF08531"/>
    </source>
</evidence>
<dbReference type="InterPro" id="IPR008928">
    <property type="entry name" value="6-hairpin_glycosidase_sf"/>
</dbReference>
<dbReference type="Pfam" id="PF17389">
    <property type="entry name" value="Bac_rhamnosid6H"/>
    <property type="match status" value="1"/>
</dbReference>
<dbReference type="Pfam" id="PF25788">
    <property type="entry name" value="Ig_Rha78A_N"/>
    <property type="match status" value="1"/>
</dbReference>
<dbReference type="PANTHER" id="PTHR33307:SF6">
    <property type="entry name" value="ALPHA-RHAMNOSIDASE (EUROFUNG)-RELATED"/>
    <property type="match status" value="1"/>
</dbReference>
<evidence type="ECO:0000256" key="1">
    <source>
        <dbReference type="ARBA" id="ARBA00001445"/>
    </source>
</evidence>
<dbReference type="RefSeq" id="WP_311903610.1">
    <property type="nucleotide sequence ID" value="NZ_JARQDV010000001.1"/>
</dbReference>
<dbReference type="EC" id="3.2.1.40" evidence="2"/>
<dbReference type="Pfam" id="PF08531">
    <property type="entry name" value="Bac_rhamnosid_N"/>
    <property type="match status" value="1"/>
</dbReference>
<dbReference type="Gene3D" id="2.60.120.260">
    <property type="entry name" value="Galactose-binding domain-like"/>
    <property type="match status" value="2"/>
</dbReference>